<evidence type="ECO:0000313" key="1">
    <source>
        <dbReference type="EMBL" id="EFP04646.1"/>
    </source>
</evidence>
<dbReference type="InterPro" id="IPR021942">
    <property type="entry name" value="DUF3557"/>
</dbReference>
<accession>E3MLQ2</accession>
<evidence type="ECO:0000313" key="2">
    <source>
        <dbReference type="Proteomes" id="UP000008281"/>
    </source>
</evidence>
<protein>
    <recommendedName>
        <fullName evidence="3">F-box associated domain-containing protein</fullName>
    </recommendedName>
</protein>
<dbReference type="AlphaFoldDB" id="E3MLQ2"/>
<dbReference type="PANTHER" id="PTHR31379:SF1">
    <property type="entry name" value="F-BOX C PROTEIN-RELATED"/>
    <property type="match status" value="1"/>
</dbReference>
<dbReference type="InParanoid" id="E3MLQ2"/>
<dbReference type="EMBL" id="DS268455">
    <property type="protein sequence ID" value="EFP04646.1"/>
    <property type="molecule type" value="Genomic_DNA"/>
</dbReference>
<dbReference type="Pfam" id="PF12078">
    <property type="entry name" value="DUF3557"/>
    <property type="match status" value="1"/>
</dbReference>
<keyword evidence="2" id="KW-1185">Reference proteome</keyword>
<organism evidence="2">
    <name type="scientific">Caenorhabditis remanei</name>
    <name type="common">Caenorhabditis vulgaris</name>
    <dbReference type="NCBI Taxonomy" id="31234"/>
    <lineage>
        <taxon>Eukaryota</taxon>
        <taxon>Metazoa</taxon>
        <taxon>Ecdysozoa</taxon>
        <taxon>Nematoda</taxon>
        <taxon>Chromadorea</taxon>
        <taxon>Rhabditida</taxon>
        <taxon>Rhabditina</taxon>
        <taxon>Rhabditomorpha</taxon>
        <taxon>Rhabditoidea</taxon>
        <taxon>Rhabditidae</taxon>
        <taxon>Peloderinae</taxon>
        <taxon>Caenorhabditis</taxon>
    </lineage>
</organism>
<dbReference type="RefSeq" id="XP_003102990.2">
    <property type="nucleotide sequence ID" value="XM_003102942.2"/>
</dbReference>
<dbReference type="GeneID" id="9798588"/>
<sequence>MPTALSYPSLQCVLEFLDANKRQYIVARTPTIQQISNLLPINLSNLEFTPYRLALDSLYITVSDTKLTWKKNNARLAWEIRFPEGVEKDEMWTEITKFYLSERPKFHVNRLHIFSTESRIVLPSDVSLRVNEMRVDGCFSFKNYLSIVDPSSFPLKRLYTLIDGESTFDNPVFNSAETLTCTISPRTQIIPLAEFDKVLSKNVRIDYTFFWHEKVVELIRHWREVGKEIGTNYVFFKDNKENITNALSKLNDIFPEFNNKLEGVDERFIVDSPRFLIPMNPTAEIMMYGSVATERGLDHYELTVKVRSIDSDMESPAIKKSRLTAP</sequence>
<dbReference type="PANTHER" id="PTHR31379">
    <property type="entry name" value="F-BOX C PROTEIN-RELATED-RELATED"/>
    <property type="match status" value="1"/>
</dbReference>
<proteinExistence type="predicted"/>
<reference evidence="1" key="1">
    <citation type="submission" date="2007-07" db="EMBL/GenBank/DDBJ databases">
        <title>PCAP assembly of the Caenorhabditis remanei genome.</title>
        <authorList>
            <consortium name="The Caenorhabditis remanei Sequencing Consortium"/>
            <person name="Wilson R.K."/>
        </authorList>
    </citation>
    <scope>NUCLEOTIDE SEQUENCE [LARGE SCALE GENOMIC DNA]</scope>
    <source>
        <strain evidence="1">PB4641</strain>
    </source>
</reference>
<dbReference type="CTD" id="9798588"/>
<dbReference type="KEGG" id="crq:GCK72_022908"/>
<name>E3MLQ2_CAERE</name>
<dbReference type="HOGENOM" id="CLU_042576_3_1_1"/>
<dbReference type="FunCoup" id="E3MLQ2">
    <property type="interactions" value="546"/>
</dbReference>
<evidence type="ECO:0008006" key="3">
    <source>
        <dbReference type="Google" id="ProtNLM"/>
    </source>
</evidence>
<dbReference type="Proteomes" id="UP000008281">
    <property type="component" value="Unassembled WGS sequence"/>
</dbReference>
<gene>
    <name evidence="1" type="ORF">CRE_31296</name>
</gene>